<dbReference type="SUPFAM" id="SSF49599">
    <property type="entry name" value="TRAF domain-like"/>
    <property type="match status" value="2"/>
</dbReference>
<dbReference type="SUPFAM" id="SSF54695">
    <property type="entry name" value="POZ domain"/>
    <property type="match status" value="1"/>
</dbReference>
<dbReference type="GO" id="GO:0030163">
    <property type="term" value="P:protein catabolic process"/>
    <property type="evidence" value="ECO:0007669"/>
    <property type="project" value="UniProtKB-ARBA"/>
</dbReference>
<keyword evidence="4" id="KW-1185">Reference proteome</keyword>
<evidence type="ECO:0000313" key="3">
    <source>
        <dbReference type="EMBL" id="GBM11946.1"/>
    </source>
</evidence>
<dbReference type="Gene3D" id="1.25.40.420">
    <property type="match status" value="1"/>
</dbReference>
<dbReference type="InterPro" id="IPR011333">
    <property type="entry name" value="SKP1/BTB/POZ_sf"/>
</dbReference>
<proteinExistence type="predicted"/>
<dbReference type="OrthoDB" id="6426113at2759"/>
<comment type="caution">
    <text evidence="3">The sequence shown here is derived from an EMBL/GenBank/DDBJ whole genome shotgun (WGS) entry which is preliminary data.</text>
</comment>
<gene>
    <name evidence="3" type="primary">spop-b_8</name>
    <name evidence="3" type="ORF">AVEN_209639_1</name>
</gene>
<dbReference type="Gene3D" id="2.60.210.10">
    <property type="entry name" value="Apoptosis, Tumor Necrosis Factor Receptor Associated Protein 2, Chain A"/>
    <property type="match status" value="1"/>
</dbReference>
<sequence length="499" mass="57302">MASKEKCFTFTWKLENISYCLEGKDEAIYSPDFVLDSIDETKWCLGLYPRGKDDGNHIGFYLFRDEDSKGAARVEIKYEPAFIAEDGSVLKSYGALKTDFPKNTGRGFPQFETLKDVFVTKRSTFLPQDTLIARCKIWKSDGEMAEDVRCFARTRIGVQKRSFLWNVNNFSTLEPVKKYTYQIKSIERDSPLMSIDLSLSLGLTSKETICFELTLQDQTKTFSTLRLSLIDASGNIVECNQEEFWYEDPSKSQEFKFFFTKNKLMAMENSYLPDDILSLHWEWTFSEGVVSERIEEVQYAFLNSESKFSNAENINNKNMISLSYTLNDSLKSLYDESFLCDVKLMTKTCTFNAHKIILSASSSVFKAMFSSDMKEKDSNFVNIEDLSDDTISRMLVYVYAARIEDLTWERASHLYVAADKYAILGLKNICSSYLKDNLSPSNACEVLLLSDFHSDVDLKSAVQNYILNNIKYVVNCDEWKLLMETNGKLAAETVCLQYK</sequence>
<dbReference type="PANTHER" id="PTHR24413">
    <property type="entry name" value="SPECKLE-TYPE POZ PROTEIN"/>
    <property type="match status" value="1"/>
</dbReference>
<evidence type="ECO:0000259" key="2">
    <source>
        <dbReference type="PROSITE" id="PS50144"/>
    </source>
</evidence>
<dbReference type="CDD" id="cd18186">
    <property type="entry name" value="BTB_POZ_ZBTB_KLHL-like"/>
    <property type="match status" value="1"/>
</dbReference>
<dbReference type="InterPro" id="IPR002083">
    <property type="entry name" value="MATH/TRAF_dom"/>
</dbReference>
<accession>A0A4Y2D796</accession>
<dbReference type="PROSITE" id="PS50144">
    <property type="entry name" value="MATH"/>
    <property type="match status" value="1"/>
</dbReference>
<name>A0A4Y2D796_ARAVE</name>
<dbReference type="EMBL" id="BGPR01000306">
    <property type="protein sequence ID" value="GBM11946.1"/>
    <property type="molecule type" value="Genomic_DNA"/>
</dbReference>
<protein>
    <submittedName>
        <fullName evidence="3">Speckle-type POZ protein B</fullName>
    </submittedName>
</protein>
<evidence type="ECO:0000313" key="4">
    <source>
        <dbReference type="Proteomes" id="UP000499080"/>
    </source>
</evidence>
<dbReference type="SMART" id="SM00225">
    <property type="entry name" value="BTB"/>
    <property type="match status" value="1"/>
</dbReference>
<dbReference type="InterPro" id="IPR008974">
    <property type="entry name" value="TRAF-like"/>
</dbReference>
<dbReference type="Gene3D" id="3.30.710.10">
    <property type="entry name" value="Potassium Channel Kv1.1, Chain A"/>
    <property type="match status" value="1"/>
</dbReference>
<dbReference type="Proteomes" id="UP000499080">
    <property type="component" value="Unassembled WGS sequence"/>
</dbReference>
<dbReference type="Pfam" id="PF22486">
    <property type="entry name" value="MATH_2"/>
    <property type="match status" value="1"/>
</dbReference>
<reference evidence="3 4" key="1">
    <citation type="journal article" date="2019" name="Sci. Rep.">
        <title>Orb-weaving spider Araneus ventricosus genome elucidates the spidroin gene catalogue.</title>
        <authorList>
            <person name="Kono N."/>
            <person name="Nakamura H."/>
            <person name="Ohtoshi R."/>
            <person name="Moran D.A.P."/>
            <person name="Shinohara A."/>
            <person name="Yoshida Y."/>
            <person name="Fujiwara M."/>
            <person name="Mori M."/>
            <person name="Tomita M."/>
            <person name="Arakawa K."/>
        </authorList>
    </citation>
    <scope>NUCLEOTIDE SEQUENCE [LARGE SCALE GENOMIC DNA]</scope>
</reference>
<feature type="domain" description="BTB" evidence="1">
    <location>
        <begin position="340"/>
        <end position="404"/>
    </location>
</feature>
<dbReference type="AlphaFoldDB" id="A0A4Y2D796"/>
<dbReference type="PROSITE" id="PS50097">
    <property type="entry name" value="BTB"/>
    <property type="match status" value="1"/>
</dbReference>
<evidence type="ECO:0000259" key="1">
    <source>
        <dbReference type="PROSITE" id="PS50097"/>
    </source>
</evidence>
<feature type="domain" description="MATH" evidence="2">
    <location>
        <begin position="7"/>
        <end position="137"/>
    </location>
</feature>
<organism evidence="3 4">
    <name type="scientific">Araneus ventricosus</name>
    <name type="common">Orbweaver spider</name>
    <name type="synonym">Epeira ventricosa</name>
    <dbReference type="NCBI Taxonomy" id="182803"/>
    <lineage>
        <taxon>Eukaryota</taxon>
        <taxon>Metazoa</taxon>
        <taxon>Ecdysozoa</taxon>
        <taxon>Arthropoda</taxon>
        <taxon>Chelicerata</taxon>
        <taxon>Arachnida</taxon>
        <taxon>Araneae</taxon>
        <taxon>Araneomorphae</taxon>
        <taxon>Entelegynae</taxon>
        <taxon>Araneoidea</taxon>
        <taxon>Araneidae</taxon>
        <taxon>Araneus</taxon>
    </lineage>
</organism>
<dbReference type="Pfam" id="PF00651">
    <property type="entry name" value="BTB"/>
    <property type="match status" value="1"/>
</dbReference>
<dbReference type="InterPro" id="IPR000210">
    <property type="entry name" value="BTB/POZ_dom"/>
</dbReference>
<dbReference type="CDD" id="cd00121">
    <property type="entry name" value="MATH"/>
    <property type="match status" value="1"/>
</dbReference>